<dbReference type="Proteomes" id="UP000654345">
    <property type="component" value="Unassembled WGS sequence"/>
</dbReference>
<keyword evidence="2" id="KW-1185">Reference proteome</keyword>
<organism evidence="1 2">
    <name type="scientific">Ktedonobacter robiniae</name>
    <dbReference type="NCBI Taxonomy" id="2778365"/>
    <lineage>
        <taxon>Bacteria</taxon>
        <taxon>Bacillati</taxon>
        <taxon>Chloroflexota</taxon>
        <taxon>Ktedonobacteria</taxon>
        <taxon>Ktedonobacterales</taxon>
        <taxon>Ktedonobacteraceae</taxon>
        <taxon>Ktedonobacter</taxon>
    </lineage>
</organism>
<protein>
    <submittedName>
        <fullName evidence="1">Uncharacterized protein</fullName>
    </submittedName>
</protein>
<reference evidence="1 2" key="1">
    <citation type="journal article" date="2021" name="Int. J. Syst. Evol. Microbiol.">
        <title>Reticulibacter mediterranei gen. nov., sp. nov., within the new family Reticulibacteraceae fam. nov., and Ktedonospora formicarum gen. nov., sp. nov., Ktedonobacter robiniae sp. nov., Dictyobacter formicarum sp. nov. and Dictyobacter arantiisoli sp. nov., belonging to the class Ktedonobacteria.</title>
        <authorList>
            <person name="Yabe S."/>
            <person name="Zheng Y."/>
            <person name="Wang C.M."/>
            <person name="Sakai Y."/>
            <person name="Abe K."/>
            <person name="Yokota A."/>
            <person name="Donadio S."/>
            <person name="Cavaletti L."/>
            <person name="Monciardini P."/>
        </authorList>
    </citation>
    <scope>NUCLEOTIDE SEQUENCE [LARGE SCALE GENOMIC DNA]</scope>
    <source>
        <strain evidence="1 2">SOSP1-30</strain>
    </source>
</reference>
<name>A0ABQ3V6Z3_9CHLR</name>
<gene>
    <name evidence="1" type="ORF">KSB_88700</name>
</gene>
<proteinExistence type="predicted"/>
<evidence type="ECO:0000313" key="1">
    <source>
        <dbReference type="EMBL" id="GHO60395.1"/>
    </source>
</evidence>
<comment type="caution">
    <text evidence="1">The sequence shown here is derived from an EMBL/GenBank/DDBJ whole genome shotgun (WGS) entry which is preliminary data.</text>
</comment>
<evidence type="ECO:0000313" key="2">
    <source>
        <dbReference type="Proteomes" id="UP000654345"/>
    </source>
</evidence>
<dbReference type="EMBL" id="BNJG01000005">
    <property type="protein sequence ID" value="GHO60395.1"/>
    <property type="molecule type" value="Genomic_DNA"/>
</dbReference>
<accession>A0ABQ3V6Z3</accession>
<sequence>MGALSSQFTDEIKLVAHPVGVTMKWYPTPQKHSHIGDAAPVWLCHIKTFRSLSGKGGNLGKKALL</sequence>